<dbReference type="EMBL" id="LAZR01000113">
    <property type="protein sequence ID" value="KKN90114.1"/>
    <property type="molecule type" value="Genomic_DNA"/>
</dbReference>
<organism evidence="1">
    <name type="scientific">marine sediment metagenome</name>
    <dbReference type="NCBI Taxonomy" id="412755"/>
    <lineage>
        <taxon>unclassified sequences</taxon>
        <taxon>metagenomes</taxon>
        <taxon>ecological metagenomes</taxon>
    </lineage>
</organism>
<gene>
    <name evidence="1" type="ORF">LCGC14_0232300</name>
</gene>
<protein>
    <submittedName>
        <fullName evidence="1">Uncharacterized protein</fullName>
    </submittedName>
</protein>
<comment type="caution">
    <text evidence="1">The sequence shown here is derived from an EMBL/GenBank/DDBJ whole genome shotgun (WGS) entry which is preliminary data.</text>
</comment>
<evidence type="ECO:0000313" key="1">
    <source>
        <dbReference type="EMBL" id="KKN90114.1"/>
    </source>
</evidence>
<sequence length="182" mass="21152">MSRESSKKVSDGDIQGAQHPSLIEVGDHVKIIKPMNFIRCGYGKEFSDFLEAAELKAAELLESTGIDYTIDLEIFRDTTIYIQRLLERAFVSQHPEKKIYEKELSMLKGLITQVCEIRTCKTGIWNYPEGHLRKQKVHKLLLIIPPRQSSPTKDTFWLSNYLIREVHVIKVPENYQEIEDKF</sequence>
<reference evidence="1" key="1">
    <citation type="journal article" date="2015" name="Nature">
        <title>Complex archaea that bridge the gap between prokaryotes and eukaryotes.</title>
        <authorList>
            <person name="Spang A."/>
            <person name="Saw J.H."/>
            <person name="Jorgensen S.L."/>
            <person name="Zaremba-Niedzwiedzka K."/>
            <person name="Martijn J."/>
            <person name="Lind A.E."/>
            <person name="van Eijk R."/>
            <person name="Schleper C."/>
            <person name="Guy L."/>
            <person name="Ettema T.J."/>
        </authorList>
    </citation>
    <scope>NUCLEOTIDE SEQUENCE</scope>
</reference>
<proteinExistence type="predicted"/>
<name>A0A0F9UEL5_9ZZZZ</name>
<dbReference type="AlphaFoldDB" id="A0A0F9UEL5"/>
<accession>A0A0F9UEL5</accession>